<evidence type="ECO:0000313" key="6">
    <source>
        <dbReference type="EMBL" id="KAL3749039.1"/>
    </source>
</evidence>
<comment type="cofactor">
    <cofactor evidence="1">
        <name>FAD</name>
        <dbReference type="ChEBI" id="CHEBI:57692"/>
    </cofactor>
</comment>
<evidence type="ECO:0000256" key="4">
    <source>
        <dbReference type="ARBA" id="ARBA00023002"/>
    </source>
</evidence>
<organism evidence="6 7">
    <name type="scientific">Eucalyptus globulus</name>
    <name type="common">Tasmanian blue gum</name>
    <dbReference type="NCBI Taxonomy" id="34317"/>
    <lineage>
        <taxon>Eukaryota</taxon>
        <taxon>Viridiplantae</taxon>
        <taxon>Streptophyta</taxon>
        <taxon>Embryophyta</taxon>
        <taxon>Tracheophyta</taxon>
        <taxon>Spermatophyta</taxon>
        <taxon>Magnoliopsida</taxon>
        <taxon>eudicotyledons</taxon>
        <taxon>Gunneridae</taxon>
        <taxon>Pentapetalae</taxon>
        <taxon>rosids</taxon>
        <taxon>malvids</taxon>
        <taxon>Myrtales</taxon>
        <taxon>Myrtaceae</taxon>
        <taxon>Myrtoideae</taxon>
        <taxon>Eucalypteae</taxon>
        <taxon>Eucalyptus</taxon>
    </lineage>
</organism>
<protein>
    <recommendedName>
        <fullName evidence="5">FAD/NAD(P)-binding domain-containing protein</fullName>
    </recommendedName>
</protein>
<keyword evidence="4" id="KW-0560">Oxidoreductase</keyword>
<keyword evidence="3" id="KW-0274">FAD</keyword>
<dbReference type="EMBL" id="JBJKBG010000002">
    <property type="protein sequence ID" value="KAL3749039.1"/>
    <property type="molecule type" value="Genomic_DNA"/>
</dbReference>
<dbReference type="Pfam" id="PF07992">
    <property type="entry name" value="Pyr_redox_2"/>
    <property type="match status" value="1"/>
</dbReference>
<dbReference type="Proteomes" id="UP001634007">
    <property type="component" value="Unassembled WGS sequence"/>
</dbReference>
<dbReference type="SUPFAM" id="SSF51905">
    <property type="entry name" value="FAD/NAD(P)-binding domain"/>
    <property type="match status" value="2"/>
</dbReference>
<comment type="caution">
    <text evidence="6">The sequence shown here is derived from an EMBL/GenBank/DDBJ whole genome shotgun (WGS) entry which is preliminary data.</text>
</comment>
<accession>A0ABD3LEQ6</accession>
<sequence>MNPCSRFGLPLHDEDWKKVKWRYLLRLFAYSPPKRLEASEPKLVTPCLKQEIEKLFYRRNHSLQRPRMCILGGGFGGLYIALRLESLVLVDQSKRFVFKPMLYELLSGEVEEWEIAPRFADFLARTDVQFFQDRVKLLRPMDHLGINAPPGSGSGGTVQLESDLLVEYDWYHFLFEYRWFLLLGAEAKLDVVPGAAEYALPFSTLEDALKVDNKLKALERRNFGKGNFGKGSKIRVAVVGCGYSGVELAATLSKRLQEKGIVKAINVDTTICPTAPSGNRQVAMKVLSSRKVELLLGYFVRNIRKSSDAEDSFCFNGNSKGPVGHAVGMSWLAKFAIDSIAKRELSWRFFFSFGARLERGNFVP</sequence>
<evidence type="ECO:0000256" key="2">
    <source>
        <dbReference type="ARBA" id="ARBA00022630"/>
    </source>
</evidence>
<evidence type="ECO:0000256" key="1">
    <source>
        <dbReference type="ARBA" id="ARBA00001974"/>
    </source>
</evidence>
<dbReference type="PRINTS" id="PR00368">
    <property type="entry name" value="FADPNR"/>
</dbReference>
<proteinExistence type="predicted"/>
<dbReference type="InterPro" id="IPR036188">
    <property type="entry name" value="FAD/NAD-bd_sf"/>
</dbReference>
<evidence type="ECO:0000256" key="3">
    <source>
        <dbReference type="ARBA" id="ARBA00022827"/>
    </source>
</evidence>
<dbReference type="Gene3D" id="3.50.50.100">
    <property type="match status" value="1"/>
</dbReference>
<dbReference type="GO" id="GO:0016491">
    <property type="term" value="F:oxidoreductase activity"/>
    <property type="evidence" value="ECO:0007669"/>
    <property type="project" value="UniProtKB-KW"/>
</dbReference>
<evidence type="ECO:0000259" key="5">
    <source>
        <dbReference type="Pfam" id="PF07992"/>
    </source>
</evidence>
<dbReference type="PANTHER" id="PTHR42913:SF4">
    <property type="entry name" value="ALTERNATIVE NAD(P)H-UBIQUINONE OXIDOREDUCTASE C1, CHLOROPLASTIC_MITOCHONDRIAL"/>
    <property type="match status" value="1"/>
</dbReference>
<keyword evidence="2" id="KW-0285">Flavoprotein</keyword>
<dbReference type="InterPro" id="IPR023753">
    <property type="entry name" value="FAD/NAD-binding_dom"/>
</dbReference>
<dbReference type="AlphaFoldDB" id="A0ABD3LEQ6"/>
<evidence type="ECO:0000313" key="7">
    <source>
        <dbReference type="Proteomes" id="UP001634007"/>
    </source>
</evidence>
<dbReference type="PANTHER" id="PTHR42913">
    <property type="entry name" value="APOPTOSIS-INDUCING FACTOR 1"/>
    <property type="match status" value="1"/>
</dbReference>
<name>A0ABD3LEQ6_EUCGL</name>
<gene>
    <name evidence="6" type="ORF">ACJRO7_010175</name>
</gene>
<feature type="domain" description="FAD/NAD(P)-binding" evidence="5">
    <location>
        <begin position="67"/>
        <end position="308"/>
    </location>
</feature>
<dbReference type="InterPro" id="IPR051169">
    <property type="entry name" value="NADH-Q_oxidoreductase"/>
</dbReference>
<reference evidence="6 7" key="1">
    <citation type="submission" date="2024-11" db="EMBL/GenBank/DDBJ databases">
        <title>Chromosome-level genome assembly of Eucalyptus globulus Labill. provides insights into its genome evolution.</title>
        <authorList>
            <person name="Li X."/>
        </authorList>
    </citation>
    <scope>NUCLEOTIDE SEQUENCE [LARGE SCALE GENOMIC DNA]</scope>
    <source>
        <strain evidence="6">CL2024</strain>
        <tissue evidence="6">Fresh tender leaves</tissue>
    </source>
</reference>
<keyword evidence="7" id="KW-1185">Reference proteome</keyword>